<dbReference type="PANTHER" id="PTHR13379:SF0">
    <property type="entry name" value="UPF0415 PROTEIN C7ORF25"/>
    <property type="match status" value="1"/>
</dbReference>
<evidence type="ECO:0000256" key="1">
    <source>
        <dbReference type="SAM" id="MobiDB-lite"/>
    </source>
</evidence>
<gene>
    <name evidence="2" type="ORF">H2201_007740</name>
</gene>
<evidence type="ECO:0008006" key="4">
    <source>
        <dbReference type="Google" id="ProtNLM"/>
    </source>
</evidence>
<evidence type="ECO:0000313" key="2">
    <source>
        <dbReference type="EMBL" id="KAJ9658533.1"/>
    </source>
</evidence>
<organism evidence="2 3">
    <name type="scientific">Coniosporium apollinis</name>
    <dbReference type="NCBI Taxonomy" id="61459"/>
    <lineage>
        <taxon>Eukaryota</taxon>
        <taxon>Fungi</taxon>
        <taxon>Dikarya</taxon>
        <taxon>Ascomycota</taxon>
        <taxon>Pezizomycotina</taxon>
        <taxon>Dothideomycetes</taxon>
        <taxon>Dothideomycetes incertae sedis</taxon>
        <taxon>Coniosporium</taxon>
    </lineage>
</organism>
<reference evidence="2" key="1">
    <citation type="submission" date="2022-10" db="EMBL/GenBank/DDBJ databases">
        <title>Culturing micro-colonial fungi from biological soil crusts in the Mojave desert and describing Neophaeococcomyces mojavensis, and introducing the new genera and species Taxawa tesnikishii.</title>
        <authorList>
            <person name="Kurbessoian T."/>
            <person name="Stajich J.E."/>
        </authorList>
    </citation>
    <scope>NUCLEOTIDE SEQUENCE</scope>
    <source>
        <strain evidence="2">TK_1</strain>
    </source>
</reference>
<accession>A0ABQ9NMC2</accession>
<dbReference type="EMBL" id="JAPDRL010000086">
    <property type="protein sequence ID" value="KAJ9658533.1"/>
    <property type="molecule type" value="Genomic_DNA"/>
</dbReference>
<feature type="compositionally biased region" description="Acidic residues" evidence="1">
    <location>
        <begin position="182"/>
        <end position="191"/>
    </location>
</feature>
<sequence>MALETHMHNMHLDGRVPVAHDQVAHDVAPSILRVQGHVDRCKAIINELDRFFQFLESKGQRTLPYRTFRNEIQTESVALQKLQQLEAAGQNVQNRLDSSNLKFYEAVWAAAKQSSGLLGLRRWFYGAPIQSGKAKIKKGDRSAVLVDVVTKRGSEWIKVSTTTQKRVLFDLAKQGWQNGYSSDEDEDDEGEDQHNLSDGSDDDDILLIRIAEDLANAAKAELIVPRVRFIFTRLEAGKSAEIDAVLDRIRATGAIVQCADELGEPPALDDVLQNLMIDEFEDFSHVLNVDCTILIALASDICHIKIPQELRRHRQILDQIKAEEKEPFLPTFVYPALDGHPLVCTAKAAEHMRRLTQKIGTDSERARMAIVVGEDAIKSAETLRKEFQALSIHPVPAGLQLPIKVVDVDFNDLTLPPVAQAVAPELTDINKSVFFYGWANKNTTVSSNLGVVKHIRSLIARHRTSTEEKGPDVWIAPYAMSLLANEKKKGDEHGAPRARNLAETARLGGR</sequence>
<evidence type="ECO:0000313" key="3">
    <source>
        <dbReference type="Proteomes" id="UP001172684"/>
    </source>
</evidence>
<dbReference type="Proteomes" id="UP001172684">
    <property type="component" value="Unassembled WGS sequence"/>
</dbReference>
<keyword evidence="3" id="KW-1185">Reference proteome</keyword>
<feature type="region of interest" description="Disordered" evidence="1">
    <location>
        <begin position="487"/>
        <end position="510"/>
    </location>
</feature>
<proteinExistence type="predicted"/>
<dbReference type="PANTHER" id="PTHR13379">
    <property type="entry name" value="UNCHARACTERIZED DUF1308"/>
    <property type="match status" value="1"/>
</dbReference>
<feature type="region of interest" description="Disordered" evidence="1">
    <location>
        <begin position="178"/>
        <end position="200"/>
    </location>
</feature>
<name>A0ABQ9NMC2_9PEZI</name>
<comment type="caution">
    <text evidence="2">The sequence shown here is derived from an EMBL/GenBank/DDBJ whole genome shotgun (WGS) entry which is preliminary data.</text>
</comment>
<protein>
    <recommendedName>
        <fullName evidence="4">DUF1308 domain-containing protein</fullName>
    </recommendedName>
</protein>